<accession>A0AAV4UCK0</accession>
<gene>
    <name evidence="1" type="ORF">CEXT_15901</name>
</gene>
<protein>
    <submittedName>
        <fullName evidence="1">Uncharacterized protein</fullName>
    </submittedName>
</protein>
<evidence type="ECO:0000313" key="1">
    <source>
        <dbReference type="EMBL" id="GIY55540.1"/>
    </source>
</evidence>
<dbReference type="EMBL" id="BPLR01012651">
    <property type="protein sequence ID" value="GIY55540.1"/>
    <property type="molecule type" value="Genomic_DNA"/>
</dbReference>
<reference evidence="1 2" key="1">
    <citation type="submission" date="2021-06" db="EMBL/GenBank/DDBJ databases">
        <title>Caerostris extrusa draft genome.</title>
        <authorList>
            <person name="Kono N."/>
            <person name="Arakawa K."/>
        </authorList>
    </citation>
    <scope>NUCLEOTIDE SEQUENCE [LARGE SCALE GENOMIC DNA]</scope>
</reference>
<sequence length="174" mass="20004">MALMPLKRMPEIAWSLTNTTFGIWRQNSSFCMYQRAEETDTVLKIDATFDVLINLVFHQEGKIAYECPEQSRFFLLQGLRLQRMEAVFPKQLLQKQTLALLVPIPQALVALPPPFPNRSARWPSIPKAEPINVRCKDKQESLFTASCVRPWGPHFRFPHTNCEFSGSRTDVALL</sequence>
<proteinExistence type="predicted"/>
<dbReference type="Proteomes" id="UP001054945">
    <property type="component" value="Unassembled WGS sequence"/>
</dbReference>
<organism evidence="1 2">
    <name type="scientific">Caerostris extrusa</name>
    <name type="common">Bark spider</name>
    <name type="synonym">Caerostris bankana</name>
    <dbReference type="NCBI Taxonomy" id="172846"/>
    <lineage>
        <taxon>Eukaryota</taxon>
        <taxon>Metazoa</taxon>
        <taxon>Ecdysozoa</taxon>
        <taxon>Arthropoda</taxon>
        <taxon>Chelicerata</taxon>
        <taxon>Arachnida</taxon>
        <taxon>Araneae</taxon>
        <taxon>Araneomorphae</taxon>
        <taxon>Entelegynae</taxon>
        <taxon>Araneoidea</taxon>
        <taxon>Araneidae</taxon>
        <taxon>Caerostris</taxon>
    </lineage>
</organism>
<evidence type="ECO:0000313" key="2">
    <source>
        <dbReference type="Proteomes" id="UP001054945"/>
    </source>
</evidence>
<keyword evidence="2" id="KW-1185">Reference proteome</keyword>
<comment type="caution">
    <text evidence="1">The sequence shown here is derived from an EMBL/GenBank/DDBJ whole genome shotgun (WGS) entry which is preliminary data.</text>
</comment>
<dbReference type="AlphaFoldDB" id="A0AAV4UCK0"/>
<name>A0AAV4UCK0_CAEEX</name>